<dbReference type="InterPro" id="IPR036291">
    <property type="entry name" value="NAD(P)-bd_dom_sf"/>
</dbReference>
<sequence>MAASLLEKIYLWADSSLKLVVVGTRRPRHMMFRDLKYKNTPKQEFLIFLKEMEFLNCLPSFFAVTVYFPGELYTNVSNLNNENRDLTGHTSIGGYTFDGALNEAFEGQQANTIIINLTTMASSISETETLNYLSYQCAKCSQNMAIKALAKGLKDTGILLYSMAIDNGALYKKNKKVGFSSLVDVYEVTDSGEVEVTQYDISEDETSSRSEGDSREHKEGISLKSTVTGILTLLDNANPFLSGQLINGQGIPMKF</sequence>
<name>A0A7R8D4K9_LEPSM</name>
<dbReference type="AlphaFoldDB" id="A0A7R8D4K9"/>
<evidence type="ECO:0000313" key="2">
    <source>
        <dbReference type="Proteomes" id="UP000675881"/>
    </source>
</evidence>
<dbReference type="EMBL" id="HG994587">
    <property type="protein sequence ID" value="CAF3027072.1"/>
    <property type="molecule type" value="Genomic_DNA"/>
</dbReference>
<evidence type="ECO:0000313" key="1">
    <source>
        <dbReference type="EMBL" id="CAF3027072.1"/>
    </source>
</evidence>
<organism evidence="1 2">
    <name type="scientific">Lepeophtheirus salmonis</name>
    <name type="common">Salmon louse</name>
    <name type="synonym">Caligus salmonis</name>
    <dbReference type="NCBI Taxonomy" id="72036"/>
    <lineage>
        <taxon>Eukaryota</taxon>
        <taxon>Metazoa</taxon>
        <taxon>Ecdysozoa</taxon>
        <taxon>Arthropoda</taxon>
        <taxon>Crustacea</taxon>
        <taxon>Multicrustacea</taxon>
        <taxon>Hexanauplia</taxon>
        <taxon>Copepoda</taxon>
        <taxon>Siphonostomatoida</taxon>
        <taxon>Caligidae</taxon>
        <taxon>Lepeophtheirus</taxon>
    </lineage>
</organism>
<protein>
    <submittedName>
        <fullName evidence="1">(salmon louse) hypothetical protein</fullName>
    </submittedName>
</protein>
<reference evidence="1" key="1">
    <citation type="submission" date="2021-02" db="EMBL/GenBank/DDBJ databases">
        <authorList>
            <person name="Bekaert M."/>
        </authorList>
    </citation>
    <scope>NUCLEOTIDE SEQUENCE</scope>
    <source>
        <strain evidence="1">IoA-00</strain>
    </source>
</reference>
<gene>
    <name evidence="1" type="ORF">LSAA_14367</name>
</gene>
<dbReference type="SUPFAM" id="SSF51735">
    <property type="entry name" value="NAD(P)-binding Rossmann-fold domains"/>
    <property type="match status" value="1"/>
</dbReference>
<keyword evidence="2" id="KW-1185">Reference proteome</keyword>
<accession>A0A7R8D4K9</accession>
<dbReference type="Proteomes" id="UP000675881">
    <property type="component" value="Chromosome 8"/>
</dbReference>
<proteinExistence type="predicted"/>